<sequence length="66" mass="7296">MNIAAIFDKASSAMTVVSFLTFVGILWWTFIRHKDRDFAAAAQLPFADDDALAGAASEPQQEQRHV</sequence>
<organism evidence="2 3">
    <name type="scientific">Noviherbaspirillum suwonense</name>
    <dbReference type="NCBI Taxonomy" id="1224511"/>
    <lineage>
        <taxon>Bacteria</taxon>
        <taxon>Pseudomonadati</taxon>
        <taxon>Pseudomonadota</taxon>
        <taxon>Betaproteobacteria</taxon>
        <taxon>Burkholderiales</taxon>
        <taxon>Oxalobacteraceae</taxon>
        <taxon>Noviherbaspirillum</taxon>
    </lineage>
</organism>
<dbReference type="RefSeq" id="WP_283442250.1">
    <property type="nucleotide sequence ID" value="NZ_FXUL01000006.1"/>
</dbReference>
<dbReference type="Pfam" id="PF05545">
    <property type="entry name" value="FixQ"/>
    <property type="match status" value="1"/>
</dbReference>
<proteinExistence type="predicted"/>
<dbReference type="Proteomes" id="UP001158049">
    <property type="component" value="Unassembled WGS sequence"/>
</dbReference>
<protein>
    <submittedName>
        <fullName evidence="2">Cytochrome c oxidase cbb3-type subunit 4</fullName>
    </submittedName>
</protein>
<keyword evidence="1" id="KW-1133">Transmembrane helix</keyword>
<evidence type="ECO:0000313" key="2">
    <source>
        <dbReference type="EMBL" id="SMP59765.1"/>
    </source>
</evidence>
<dbReference type="InterPro" id="IPR008621">
    <property type="entry name" value="Cbb3-typ_cyt_oxidase_comp"/>
</dbReference>
<accession>A0ABY1Q4W2</accession>
<keyword evidence="1" id="KW-0472">Membrane</keyword>
<reference evidence="2 3" key="1">
    <citation type="submission" date="2017-05" db="EMBL/GenBank/DDBJ databases">
        <authorList>
            <person name="Varghese N."/>
            <person name="Submissions S."/>
        </authorList>
    </citation>
    <scope>NUCLEOTIDE SEQUENCE [LARGE SCALE GENOMIC DNA]</scope>
    <source>
        <strain evidence="2 3">DSM 26001</strain>
    </source>
</reference>
<feature type="transmembrane region" description="Helical" evidence="1">
    <location>
        <begin position="12"/>
        <end position="31"/>
    </location>
</feature>
<gene>
    <name evidence="2" type="ORF">SAMN06295970_106145</name>
</gene>
<comment type="caution">
    <text evidence="2">The sequence shown here is derived from an EMBL/GenBank/DDBJ whole genome shotgun (WGS) entry which is preliminary data.</text>
</comment>
<keyword evidence="1" id="KW-0812">Transmembrane</keyword>
<evidence type="ECO:0000256" key="1">
    <source>
        <dbReference type="SAM" id="Phobius"/>
    </source>
</evidence>
<evidence type="ECO:0000313" key="3">
    <source>
        <dbReference type="Proteomes" id="UP001158049"/>
    </source>
</evidence>
<name>A0ABY1Q4W2_9BURK</name>
<keyword evidence="3" id="KW-1185">Reference proteome</keyword>
<dbReference type="EMBL" id="FXUL01000006">
    <property type="protein sequence ID" value="SMP59765.1"/>
    <property type="molecule type" value="Genomic_DNA"/>
</dbReference>